<dbReference type="InterPro" id="IPR025237">
    <property type="entry name" value="DUF4183"/>
</dbReference>
<proteinExistence type="predicted"/>
<name>A0A398CN87_9BACL</name>
<feature type="domain" description="DUF4183" evidence="1">
    <location>
        <begin position="69"/>
        <end position="131"/>
    </location>
</feature>
<protein>
    <submittedName>
        <fullName evidence="2">DUF4183 domain-containing protein</fullName>
    </submittedName>
</protein>
<dbReference type="AlphaFoldDB" id="A0A398CN87"/>
<reference evidence="2 3" key="1">
    <citation type="submission" date="2018-09" db="EMBL/GenBank/DDBJ databases">
        <title>Cohnella cavernae sp. nov., isolated from a karst cave.</title>
        <authorList>
            <person name="Zhu H."/>
        </authorList>
    </citation>
    <scope>NUCLEOTIDE SEQUENCE [LARGE SCALE GENOMIC DNA]</scope>
    <source>
        <strain evidence="2 3">K2E09-144</strain>
    </source>
</reference>
<evidence type="ECO:0000313" key="3">
    <source>
        <dbReference type="Proteomes" id="UP000266340"/>
    </source>
</evidence>
<dbReference type="OrthoDB" id="2476785at2"/>
<dbReference type="Pfam" id="PF13799">
    <property type="entry name" value="DUF4183"/>
    <property type="match status" value="1"/>
</dbReference>
<keyword evidence="3" id="KW-1185">Reference proteome</keyword>
<sequence>MSGSAKDDRDIRIEILIKPHIEIGTVIIMPCPDPVPTPPPCRVIPTVRRYFHIAVRPIHLAAPAIIPASRFADDAGNPADKLPNYGEYGYCNCFINGVMQEGDLYHTHSLGLVIAATGQTIPAGTPIILEFVKLDVEHSS</sequence>
<evidence type="ECO:0000313" key="2">
    <source>
        <dbReference type="EMBL" id="RIE01377.1"/>
    </source>
</evidence>
<accession>A0A398CN87</accession>
<evidence type="ECO:0000259" key="1">
    <source>
        <dbReference type="Pfam" id="PF13799"/>
    </source>
</evidence>
<dbReference type="RefSeq" id="WP_119151636.1">
    <property type="nucleotide sequence ID" value="NZ_JBHSOV010000016.1"/>
</dbReference>
<gene>
    <name evidence="2" type="ORF">D3H35_23700</name>
</gene>
<organism evidence="2 3">
    <name type="scientific">Cohnella faecalis</name>
    <dbReference type="NCBI Taxonomy" id="2315694"/>
    <lineage>
        <taxon>Bacteria</taxon>
        <taxon>Bacillati</taxon>
        <taxon>Bacillota</taxon>
        <taxon>Bacilli</taxon>
        <taxon>Bacillales</taxon>
        <taxon>Paenibacillaceae</taxon>
        <taxon>Cohnella</taxon>
    </lineage>
</organism>
<dbReference type="EMBL" id="QXJM01000040">
    <property type="protein sequence ID" value="RIE01377.1"/>
    <property type="molecule type" value="Genomic_DNA"/>
</dbReference>
<dbReference type="Proteomes" id="UP000266340">
    <property type="component" value="Unassembled WGS sequence"/>
</dbReference>
<comment type="caution">
    <text evidence="2">The sequence shown here is derived from an EMBL/GenBank/DDBJ whole genome shotgun (WGS) entry which is preliminary data.</text>
</comment>